<dbReference type="Proteomes" id="UP001141434">
    <property type="component" value="Unassembled WGS sequence"/>
</dbReference>
<comment type="caution">
    <text evidence="2">The sequence shown here is derived from an EMBL/GenBank/DDBJ whole genome shotgun (WGS) entry which is preliminary data.</text>
</comment>
<gene>
    <name evidence="2" type="ORF">NUU61_001354</name>
</gene>
<proteinExistence type="predicted"/>
<dbReference type="EMBL" id="JAPMSZ010000002">
    <property type="protein sequence ID" value="KAJ5111724.1"/>
    <property type="molecule type" value="Genomic_DNA"/>
</dbReference>
<name>A0A9W9G468_9EURO</name>
<keyword evidence="3" id="KW-1185">Reference proteome</keyword>
<reference evidence="2" key="2">
    <citation type="journal article" date="2023" name="IMA Fungus">
        <title>Comparative genomic study of the Penicillium genus elucidates a diverse pangenome and 15 lateral gene transfer events.</title>
        <authorList>
            <person name="Petersen C."/>
            <person name="Sorensen T."/>
            <person name="Nielsen M.R."/>
            <person name="Sondergaard T.E."/>
            <person name="Sorensen J.L."/>
            <person name="Fitzpatrick D.A."/>
            <person name="Frisvad J.C."/>
            <person name="Nielsen K.L."/>
        </authorList>
    </citation>
    <scope>NUCLEOTIDE SEQUENCE</scope>
    <source>
        <strain evidence="2">IBT 34128</strain>
    </source>
</reference>
<evidence type="ECO:0000313" key="2">
    <source>
        <dbReference type="EMBL" id="KAJ5111724.1"/>
    </source>
</evidence>
<reference evidence="2" key="1">
    <citation type="submission" date="2022-11" db="EMBL/GenBank/DDBJ databases">
        <authorList>
            <person name="Petersen C."/>
        </authorList>
    </citation>
    <scope>NUCLEOTIDE SEQUENCE</scope>
    <source>
        <strain evidence="2">IBT 34128</strain>
    </source>
</reference>
<dbReference type="GeneID" id="81391104"/>
<protein>
    <submittedName>
        <fullName evidence="2">Uncharacterized protein</fullName>
    </submittedName>
</protein>
<feature type="region of interest" description="Disordered" evidence="1">
    <location>
        <begin position="73"/>
        <end position="112"/>
    </location>
</feature>
<evidence type="ECO:0000256" key="1">
    <source>
        <dbReference type="SAM" id="MobiDB-lite"/>
    </source>
</evidence>
<feature type="compositionally biased region" description="Polar residues" evidence="1">
    <location>
        <begin position="1"/>
        <end position="14"/>
    </location>
</feature>
<dbReference type="RefSeq" id="XP_056515203.1">
    <property type="nucleotide sequence ID" value="XM_056651936.1"/>
</dbReference>
<sequence>MAEPNATNANTSGGRQPRDRNYRAVANPTRSKENGGQFQDLLVEMVMGPPRQPWNSNNQLQRATAYYAEPDVPIYNAPPPPPSAPPDAFWAEGFEGTESDGYEGNNADHGDD</sequence>
<organism evidence="2 3">
    <name type="scientific">Penicillium alfredii</name>
    <dbReference type="NCBI Taxonomy" id="1506179"/>
    <lineage>
        <taxon>Eukaryota</taxon>
        <taxon>Fungi</taxon>
        <taxon>Dikarya</taxon>
        <taxon>Ascomycota</taxon>
        <taxon>Pezizomycotina</taxon>
        <taxon>Eurotiomycetes</taxon>
        <taxon>Eurotiomycetidae</taxon>
        <taxon>Eurotiales</taxon>
        <taxon>Aspergillaceae</taxon>
        <taxon>Penicillium</taxon>
    </lineage>
</organism>
<evidence type="ECO:0000313" key="3">
    <source>
        <dbReference type="Proteomes" id="UP001141434"/>
    </source>
</evidence>
<feature type="region of interest" description="Disordered" evidence="1">
    <location>
        <begin position="1"/>
        <end position="37"/>
    </location>
</feature>
<accession>A0A9W9G468</accession>
<feature type="compositionally biased region" description="Pro residues" evidence="1">
    <location>
        <begin position="76"/>
        <end position="85"/>
    </location>
</feature>
<dbReference type="AlphaFoldDB" id="A0A9W9G468"/>